<evidence type="ECO:0000259" key="3">
    <source>
        <dbReference type="Pfam" id="PF19040"/>
    </source>
</evidence>
<dbReference type="PATRIC" id="fig|261654.4.peg.307"/>
<keyword evidence="1" id="KW-0812">Transmembrane</keyword>
<dbReference type="RefSeq" id="WP_091656067.1">
    <property type="nucleotide sequence ID" value="NZ_LT594323.1"/>
</dbReference>
<dbReference type="Proteomes" id="UP000199385">
    <property type="component" value="Chromosome I"/>
</dbReference>
<feature type="transmembrane region" description="Helical" evidence="1">
    <location>
        <begin position="88"/>
        <end position="110"/>
    </location>
</feature>
<dbReference type="InterPro" id="IPR002656">
    <property type="entry name" value="Acyl_transf_3_dom"/>
</dbReference>
<evidence type="ECO:0000259" key="2">
    <source>
        <dbReference type="Pfam" id="PF01757"/>
    </source>
</evidence>
<feature type="transmembrane region" description="Helical" evidence="1">
    <location>
        <begin position="184"/>
        <end position="208"/>
    </location>
</feature>
<name>A0A1A8Z1V4_9ACTN</name>
<dbReference type="InterPro" id="IPR043968">
    <property type="entry name" value="SGNH"/>
</dbReference>
<feature type="transmembrane region" description="Helical" evidence="1">
    <location>
        <begin position="23"/>
        <end position="40"/>
    </location>
</feature>
<dbReference type="GO" id="GO:0016020">
    <property type="term" value="C:membrane"/>
    <property type="evidence" value="ECO:0007669"/>
    <property type="project" value="TreeGrafter"/>
</dbReference>
<feature type="transmembrane region" description="Helical" evidence="1">
    <location>
        <begin position="255"/>
        <end position="274"/>
    </location>
</feature>
<dbReference type="Pfam" id="PF01757">
    <property type="entry name" value="Acyl_transf_3"/>
    <property type="match status" value="1"/>
</dbReference>
<dbReference type="EMBL" id="LT594323">
    <property type="protein sequence ID" value="SBT37742.1"/>
    <property type="molecule type" value="Genomic_DNA"/>
</dbReference>
<dbReference type="InterPro" id="IPR050879">
    <property type="entry name" value="Acyltransferase_3"/>
</dbReference>
<keyword evidence="1" id="KW-0472">Membrane</keyword>
<accession>A0A1A8Z1V4</accession>
<gene>
    <name evidence="4" type="ORF">GA0070611_0304</name>
</gene>
<evidence type="ECO:0000313" key="4">
    <source>
        <dbReference type="EMBL" id="SBT37742.1"/>
    </source>
</evidence>
<organism evidence="4 5">
    <name type="scientific">Micromonospora auratinigra</name>
    <dbReference type="NCBI Taxonomy" id="261654"/>
    <lineage>
        <taxon>Bacteria</taxon>
        <taxon>Bacillati</taxon>
        <taxon>Actinomycetota</taxon>
        <taxon>Actinomycetes</taxon>
        <taxon>Micromonosporales</taxon>
        <taxon>Micromonosporaceae</taxon>
        <taxon>Micromonospora</taxon>
    </lineage>
</organism>
<dbReference type="GO" id="GO:0009103">
    <property type="term" value="P:lipopolysaccharide biosynthetic process"/>
    <property type="evidence" value="ECO:0007669"/>
    <property type="project" value="TreeGrafter"/>
</dbReference>
<feature type="transmembrane region" description="Helical" evidence="1">
    <location>
        <begin position="310"/>
        <end position="328"/>
    </location>
</feature>
<sequence length="695" mass="72611">MVVVEAPAAAPVRPRPQHRRTDIQGLRAVAVLLVVLYHAGAGLSGGFVGVDVFFVISGFVISGLLLRELTATGRISLVAFYVRRARRLLPALALVSVVTLAAGALLLSPVDETQRVTGRAAAAAALFFANGYFFLSSGGYFQQHAEANPFLHTWSLSVEEQFYLGFPLLLLLGWRLQQRFRRRYPIVLVGLVLVGSLAAGVAFTYAWLPGLPSFATYPDIAMRFAFYSPLTRAWEFLAGAAVALLCARRGVAHRWATPSAVAGVALLLVAAFGIDATDRFPGILAGLPVAATVCLLLAGSAARSNPVSRGLSLGPLVALGDLSYSWYLWHWPVIVFAKAWFPQVPLVGLLAAAASLVPAVASYRLVERPIHLGRRLPSRRAVAALAVVCVATPLAAGAGLVAAVDRSWGRDDLAAVQAAVRPAHADLVSGCASTAPLGSAARPACLWTTPGARGTILLIGDSNAGHLTEPMIGAARDLGMDLQVATSGGCPFLLRPRYFSDACRQFVEGSLAALTARSAGYAAVVVSNASVGYLNGPLATGLAADAPPGTPDGQRQRAVAGWASDLGRTVAAVGSHSPVVVIGAVPQYANFPGCLARSVLASRAPGCGELASGEATRVRADIVAAERGTVRGLAATYLDTGDRLCRPAGGCSAFVDGRIVYRDGAHLSVAGSELFRADLREALRPLVAVHHETPR</sequence>
<keyword evidence="4" id="KW-0808">Transferase</keyword>
<dbReference type="OrthoDB" id="3404679at2"/>
<feature type="domain" description="Acyltransferase 3" evidence="2">
    <location>
        <begin position="22"/>
        <end position="361"/>
    </location>
</feature>
<reference evidence="5" key="1">
    <citation type="submission" date="2016-06" db="EMBL/GenBank/DDBJ databases">
        <authorList>
            <person name="Varghese N."/>
            <person name="Submissions Spin"/>
        </authorList>
    </citation>
    <scope>NUCLEOTIDE SEQUENCE [LARGE SCALE GENOMIC DNA]</scope>
    <source>
        <strain evidence="5">DSM 44815</strain>
    </source>
</reference>
<keyword evidence="5" id="KW-1185">Reference proteome</keyword>
<dbReference type="AlphaFoldDB" id="A0A1A8Z1V4"/>
<evidence type="ECO:0000256" key="1">
    <source>
        <dbReference type="SAM" id="Phobius"/>
    </source>
</evidence>
<feature type="transmembrane region" description="Helical" evidence="1">
    <location>
        <begin position="340"/>
        <end position="361"/>
    </location>
</feature>
<feature type="transmembrane region" description="Helical" evidence="1">
    <location>
        <begin position="46"/>
        <end position="67"/>
    </location>
</feature>
<dbReference type="STRING" id="261654.GA0070611_0304"/>
<dbReference type="PANTHER" id="PTHR23028">
    <property type="entry name" value="ACETYLTRANSFERASE"/>
    <property type="match status" value="1"/>
</dbReference>
<dbReference type="PANTHER" id="PTHR23028:SF53">
    <property type="entry name" value="ACYL_TRANSF_3 DOMAIN-CONTAINING PROTEIN"/>
    <property type="match status" value="1"/>
</dbReference>
<feature type="transmembrane region" description="Helical" evidence="1">
    <location>
        <begin position="116"/>
        <end position="135"/>
    </location>
</feature>
<keyword evidence="4" id="KW-0012">Acyltransferase</keyword>
<proteinExistence type="predicted"/>
<feature type="transmembrane region" description="Helical" evidence="1">
    <location>
        <begin position="280"/>
        <end position="298"/>
    </location>
</feature>
<dbReference type="Pfam" id="PF19040">
    <property type="entry name" value="SGNH"/>
    <property type="match status" value="1"/>
</dbReference>
<protein>
    <submittedName>
        <fullName evidence="4">Peptidoglycan/LPS O-acetylase OafA/YrhL, contains acyltransferase and SGNH-hydrolase domains</fullName>
    </submittedName>
</protein>
<evidence type="ECO:0000313" key="5">
    <source>
        <dbReference type="Proteomes" id="UP000199385"/>
    </source>
</evidence>
<keyword evidence="4" id="KW-0378">Hydrolase</keyword>
<feature type="domain" description="SGNH" evidence="3">
    <location>
        <begin position="442"/>
        <end position="679"/>
    </location>
</feature>
<dbReference type="GO" id="GO:0016747">
    <property type="term" value="F:acyltransferase activity, transferring groups other than amino-acyl groups"/>
    <property type="evidence" value="ECO:0007669"/>
    <property type="project" value="InterPro"/>
</dbReference>
<dbReference type="GO" id="GO:0016787">
    <property type="term" value="F:hydrolase activity"/>
    <property type="evidence" value="ECO:0007669"/>
    <property type="project" value="UniProtKB-KW"/>
</dbReference>
<feature type="transmembrane region" description="Helical" evidence="1">
    <location>
        <begin position="382"/>
        <end position="404"/>
    </location>
</feature>
<feature type="transmembrane region" description="Helical" evidence="1">
    <location>
        <begin position="220"/>
        <end position="246"/>
    </location>
</feature>
<keyword evidence="1" id="KW-1133">Transmembrane helix</keyword>